<keyword evidence="5" id="KW-1185">Reference proteome</keyword>
<accession>A0AAV3SHE0</accession>
<dbReference type="InterPro" id="IPR020845">
    <property type="entry name" value="AMP-binding_CS"/>
</dbReference>
<keyword evidence="3" id="KW-0436">Ligase</keyword>
<evidence type="ECO:0000313" key="4">
    <source>
        <dbReference type="EMBL" id="UOO96968.1"/>
    </source>
</evidence>
<dbReference type="InterPro" id="IPR050237">
    <property type="entry name" value="ATP-dep_AMP-bd_enzyme"/>
</dbReference>
<dbReference type="PANTHER" id="PTHR43767">
    <property type="entry name" value="LONG-CHAIN-FATTY-ACID--COA LIGASE"/>
    <property type="match status" value="1"/>
</dbReference>
<dbReference type="RefSeq" id="WP_244706186.1">
    <property type="nucleotide sequence ID" value="NZ_BAAADN010000025.1"/>
</dbReference>
<dbReference type="InterPro" id="IPR045851">
    <property type="entry name" value="AMP-bd_C_sf"/>
</dbReference>
<evidence type="ECO:0000313" key="3">
    <source>
        <dbReference type="EMBL" id="GAA0460405.1"/>
    </source>
</evidence>
<dbReference type="InterPro" id="IPR000873">
    <property type="entry name" value="AMP-dep_synth/lig_dom"/>
</dbReference>
<evidence type="ECO:0000259" key="2">
    <source>
        <dbReference type="Pfam" id="PF13193"/>
    </source>
</evidence>
<dbReference type="SUPFAM" id="SSF56801">
    <property type="entry name" value="Acetyl-CoA synthetase-like"/>
    <property type="match status" value="1"/>
</dbReference>
<gene>
    <name evidence="3" type="ORF">GCM10008985_16060</name>
    <name evidence="4" type="ORF">MUK72_17330</name>
</gene>
<name>A0AAV3SHE0_HALDO</name>
<evidence type="ECO:0000259" key="1">
    <source>
        <dbReference type="Pfam" id="PF00501"/>
    </source>
</evidence>
<reference evidence="3" key="1">
    <citation type="journal article" date="2014" name="Int. J. Syst. Evol. Microbiol.">
        <title>Complete genome sequence of Corynebacterium casei LMG S-19264T (=DSM 44701T), isolated from a smear-ripened cheese.</title>
        <authorList>
            <consortium name="US DOE Joint Genome Institute (JGI-PGF)"/>
            <person name="Walter F."/>
            <person name="Albersmeier A."/>
            <person name="Kalinowski J."/>
            <person name="Ruckert C."/>
        </authorList>
    </citation>
    <scope>NUCLEOTIDE SEQUENCE</scope>
    <source>
        <strain evidence="3">JCM 12289</strain>
    </source>
</reference>
<dbReference type="Gene3D" id="3.40.50.12780">
    <property type="entry name" value="N-terminal domain of ligase-like"/>
    <property type="match status" value="1"/>
</dbReference>
<dbReference type="Pfam" id="PF13193">
    <property type="entry name" value="AMP-binding_C"/>
    <property type="match status" value="1"/>
</dbReference>
<evidence type="ECO:0000313" key="5">
    <source>
        <dbReference type="Proteomes" id="UP000830542"/>
    </source>
</evidence>
<reference evidence="4" key="2">
    <citation type="submission" date="2022-04" db="EMBL/GenBank/DDBJ databases">
        <title>Sequencing and genomic assembly of Halococcus dombrowskii.</title>
        <authorList>
            <person name="Lim S.W."/>
            <person name="MacLea K.S."/>
        </authorList>
    </citation>
    <scope>NUCLEOTIDE SEQUENCE</scope>
    <source>
        <strain evidence="4">H4</strain>
        <plasmid evidence="4">unnamed2</plasmid>
    </source>
</reference>
<proteinExistence type="predicted"/>
<feature type="domain" description="AMP-dependent synthetase/ligase" evidence="1">
    <location>
        <begin position="24"/>
        <end position="421"/>
    </location>
</feature>
<dbReference type="GO" id="GO:0016877">
    <property type="term" value="F:ligase activity, forming carbon-sulfur bonds"/>
    <property type="evidence" value="ECO:0007669"/>
    <property type="project" value="UniProtKB-ARBA"/>
</dbReference>
<dbReference type="KEGG" id="hdo:MUK72_17330"/>
<sequence>MTDPIKGLDSTTSEMQLNTTLMLEHGASRHRDQEIVTGMGDGRTHSLTFAELEERVETTANLLEDLGIGPGDVVGLAGYSTYRFVELLYATSGIGATPFTINVDLPAKQQKFCLDHVEDNAQFDTVFLDQELFNDEGAYELDRSVFDGRDYEAVIYGDDDTAVETDIFDDVLRYSELRADADSDFEFPQIDEDTAALLMFTSGTTGNPKAITHSHRSMYLHNIEMMATKGFDPQDSFLMVPPVFHLGWNLWGVALMCGGKLVLPGYGYPENLPDLILDEEVTFSAAVPTLFERIADVVEQRREEDPSVDLQGLEALFAGQSPPVGLLRRLEDLGVTTSQGYGFTESCGPTMAFNLHHRLRDKEQQLSKEELLNWKNRVAGYSVPGTRAKLVDPEDGSEVPWDGESEGEFAFRSPWGTASYWKMPEKTEEKVTDDGYLRMGDLVRLNEYADIEYRDRLKHTVKSGGEWIPSPLVEEHVAEHPDVAECVIIAAEHEEWMERPLAIVTLVEGANELDIDDLEAEMMQFVEEGAIQEWWIPDEVIVVDSIPRTPTEKYDKSALHKKYGDIFISGETEAEQKK</sequence>
<reference evidence="3" key="3">
    <citation type="submission" date="2023-12" db="EMBL/GenBank/DDBJ databases">
        <authorList>
            <person name="Sun Q."/>
            <person name="Inoue M."/>
        </authorList>
    </citation>
    <scope>NUCLEOTIDE SEQUENCE</scope>
    <source>
        <strain evidence="3">JCM 12289</strain>
    </source>
</reference>
<dbReference type="PROSITE" id="PS00455">
    <property type="entry name" value="AMP_BINDING"/>
    <property type="match status" value="1"/>
</dbReference>
<feature type="domain" description="AMP-binding enzyme C-terminal" evidence="2">
    <location>
        <begin position="473"/>
        <end position="553"/>
    </location>
</feature>
<geneLocation type="plasmid" evidence="4 5">
    <name>unnamed2</name>
</geneLocation>
<dbReference type="PANTHER" id="PTHR43767:SF11">
    <property type="entry name" value="MEDIUM-CHAIN-FATTY-ACID--COA LIGASE"/>
    <property type="match status" value="1"/>
</dbReference>
<dbReference type="EMBL" id="CP095007">
    <property type="protein sequence ID" value="UOO96968.1"/>
    <property type="molecule type" value="Genomic_DNA"/>
</dbReference>
<dbReference type="Proteomes" id="UP001500962">
    <property type="component" value="Unassembled WGS sequence"/>
</dbReference>
<dbReference type="GeneID" id="71763648"/>
<dbReference type="Proteomes" id="UP000830542">
    <property type="component" value="Plasmid unnamed2"/>
</dbReference>
<keyword evidence="4" id="KW-0614">Plasmid</keyword>
<dbReference type="Gene3D" id="3.30.300.30">
    <property type="match status" value="1"/>
</dbReference>
<protein>
    <submittedName>
        <fullName evidence="4">AMP-binding protein</fullName>
    </submittedName>
    <submittedName>
        <fullName evidence="3">Long-chain fatty acid--CoA ligase</fullName>
    </submittedName>
</protein>
<dbReference type="Pfam" id="PF00501">
    <property type="entry name" value="AMP-binding"/>
    <property type="match status" value="1"/>
</dbReference>
<organism evidence="3 6">
    <name type="scientific">Halococcus dombrowskii</name>
    <dbReference type="NCBI Taxonomy" id="179637"/>
    <lineage>
        <taxon>Archaea</taxon>
        <taxon>Methanobacteriati</taxon>
        <taxon>Methanobacteriota</taxon>
        <taxon>Stenosarchaea group</taxon>
        <taxon>Halobacteria</taxon>
        <taxon>Halobacteriales</taxon>
        <taxon>Halococcaceae</taxon>
        <taxon>Halococcus</taxon>
    </lineage>
</organism>
<dbReference type="InterPro" id="IPR025110">
    <property type="entry name" value="AMP-bd_C"/>
</dbReference>
<dbReference type="AlphaFoldDB" id="A0AAV3SHE0"/>
<evidence type="ECO:0000313" key="6">
    <source>
        <dbReference type="Proteomes" id="UP001500962"/>
    </source>
</evidence>
<dbReference type="InterPro" id="IPR042099">
    <property type="entry name" value="ANL_N_sf"/>
</dbReference>
<dbReference type="EMBL" id="BAAADN010000025">
    <property type="protein sequence ID" value="GAA0460405.1"/>
    <property type="molecule type" value="Genomic_DNA"/>
</dbReference>